<evidence type="ECO:0000313" key="1">
    <source>
        <dbReference type="EMBL" id="KAE8422465.1"/>
    </source>
</evidence>
<accession>A0ABQ6WZK5</accession>
<dbReference type="EMBL" id="ML735694">
    <property type="protein sequence ID" value="KAE8422465.1"/>
    <property type="molecule type" value="Genomic_DNA"/>
</dbReference>
<gene>
    <name evidence="1" type="ORF">BDV36DRAFT_222938</name>
</gene>
<proteinExistence type="predicted"/>
<sequence>MDNKGNLQHEWNLSPRSYCERELTLLKKYLLESPQANWIIDFEFLSIRAKSPIPLQVSIRQMDGETLLSTNINYGISLSEIIEAATPYTGANMGPFLVRLYESYRTNGMKPSQIRGYILKLGYSPDKVNIFSWYSAQDMQCFQRILTGMDEVIVERRSHLPCKNFNTINIAALCRKLLPVGWPSMTLEATHTRLLKSQSRYVDTALYHTAEYDTQAVADIVRAMTDIV</sequence>
<protein>
    <submittedName>
        <fullName evidence="1">Uncharacterized protein</fullName>
    </submittedName>
</protein>
<evidence type="ECO:0000313" key="2">
    <source>
        <dbReference type="Proteomes" id="UP000325395"/>
    </source>
</evidence>
<reference evidence="1 2" key="1">
    <citation type="submission" date="2019-04" db="EMBL/GenBank/DDBJ databases">
        <authorList>
            <consortium name="DOE Joint Genome Institute"/>
            <person name="Mondo S."/>
            <person name="Kjaerbolling I."/>
            <person name="Vesth T."/>
            <person name="Frisvad J.C."/>
            <person name="Nybo J.L."/>
            <person name="Theobald S."/>
            <person name="Kildgaard S."/>
            <person name="Isbrandt T."/>
            <person name="Kuo A."/>
            <person name="Sato A."/>
            <person name="Lyhne E.K."/>
            <person name="Kogle M.E."/>
            <person name="Wiebenga A."/>
            <person name="Kun R.S."/>
            <person name="Lubbers R.J."/>
            <person name="Makela M.R."/>
            <person name="Barry K."/>
            <person name="Chovatia M."/>
            <person name="Clum A."/>
            <person name="Daum C."/>
            <person name="Haridas S."/>
            <person name="He G."/>
            <person name="LaButti K."/>
            <person name="Lipzen A."/>
            <person name="Riley R."/>
            <person name="Salamov A."/>
            <person name="Simmons B.A."/>
            <person name="Magnuson J.K."/>
            <person name="Henrissat B."/>
            <person name="Mortensen U.H."/>
            <person name="Larsen T.O."/>
            <person name="Devries R.P."/>
            <person name="Grigoriev I.V."/>
            <person name="Machida M."/>
            <person name="Baker S.E."/>
            <person name="Andersen M.R."/>
            <person name="Cantor M.N."/>
            <person name="Hua S.X."/>
        </authorList>
    </citation>
    <scope>NUCLEOTIDE SEQUENCE [LARGE SCALE GENOMIC DNA]</scope>
    <source>
        <strain evidence="1 2">CBS 117616</strain>
    </source>
</reference>
<dbReference type="SUPFAM" id="SSF53098">
    <property type="entry name" value="Ribonuclease H-like"/>
    <property type="match status" value="1"/>
</dbReference>
<keyword evidence="2" id="KW-1185">Reference proteome</keyword>
<dbReference type="InterPro" id="IPR012337">
    <property type="entry name" value="RNaseH-like_sf"/>
</dbReference>
<dbReference type="Proteomes" id="UP000325395">
    <property type="component" value="Unassembled WGS sequence"/>
</dbReference>
<name>A0ABQ6WZK5_9EURO</name>
<organism evidence="1 2">
    <name type="scientific">Aspergillus pseudocaelatus</name>
    <dbReference type="NCBI Taxonomy" id="1825620"/>
    <lineage>
        <taxon>Eukaryota</taxon>
        <taxon>Fungi</taxon>
        <taxon>Dikarya</taxon>
        <taxon>Ascomycota</taxon>
        <taxon>Pezizomycotina</taxon>
        <taxon>Eurotiomycetes</taxon>
        <taxon>Eurotiomycetidae</taxon>
        <taxon>Eurotiales</taxon>
        <taxon>Aspergillaceae</taxon>
        <taxon>Aspergillus</taxon>
        <taxon>Aspergillus subgen. Circumdati</taxon>
    </lineage>
</organism>